<protein>
    <submittedName>
        <fullName evidence="1">Uncharacterized protein</fullName>
    </submittedName>
</protein>
<dbReference type="EMBL" id="CM039432">
    <property type="protein sequence ID" value="KAI4332794.1"/>
    <property type="molecule type" value="Genomic_DNA"/>
</dbReference>
<proteinExistence type="predicted"/>
<gene>
    <name evidence="1" type="ORF">L6164_017675</name>
</gene>
<sequence length="92" mass="10626">MCSSSKFSAEEYFKTAINLAKQYDPLQMFRQKDIKLNGSTYHPAKILWAIKEKALYDPDIYCRDYHRSGNKHSDTAQFPFPPSKNAILGDSF</sequence>
<evidence type="ECO:0000313" key="1">
    <source>
        <dbReference type="EMBL" id="KAI4332794.1"/>
    </source>
</evidence>
<reference evidence="1 2" key="1">
    <citation type="journal article" date="2022" name="DNA Res.">
        <title>Chromosomal-level genome assembly of the orchid tree Bauhinia variegata (Leguminosae; Cercidoideae) supports the allotetraploid origin hypothesis of Bauhinia.</title>
        <authorList>
            <person name="Zhong Y."/>
            <person name="Chen Y."/>
            <person name="Zheng D."/>
            <person name="Pang J."/>
            <person name="Liu Y."/>
            <person name="Luo S."/>
            <person name="Meng S."/>
            <person name="Qian L."/>
            <person name="Wei D."/>
            <person name="Dai S."/>
            <person name="Zhou R."/>
        </authorList>
    </citation>
    <scope>NUCLEOTIDE SEQUENCE [LARGE SCALE GENOMIC DNA]</scope>
    <source>
        <strain evidence="1">BV-YZ2020</strain>
    </source>
</reference>
<dbReference type="Proteomes" id="UP000828941">
    <property type="component" value="Chromosome 7"/>
</dbReference>
<name>A0ACB9NAN4_BAUVA</name>
<accession>A0ACB9NAN4</accession>
<keyword evidence="2" id="KW-1185">Reference proteome</keyword>
<evidence type="ECO:0000313" key="2">
    <source>
        <dbReference type="Proteomes" id="UP000828941"/>
    </source>
</evidence>
<comment type="caution">
    <text evidence="1">The sequence shown here is derived from an EMBL/GenBank/DDBJ whole genome shotgun (WGS) entry which is preliminary data.</text>
</comment>
<organism evidence="1 2">
    <name type="scientific">Bauhinia variegata</name>
    <name type="common">Purple orchid tree</name>
    <name type="synonym">Phanera variegata</name>
    <dbReference type="NCBI Taxonomy" id="167791"/>
    <lineage>
        <taxon>Eukaryota</taxon>
        <taxon>Viridiplantae</taxon>
        <taxon>Streptophyta</taxon>
        <taxon>Embryophyta</taxon>
        <taxon>Tracheophyta</taxon>
        <taxon>Spermatophyta</taxon>
        <taxon>Magnoliopsida</taxon>
        <taxon>eudicotyledons</taxon>
        <taxon>Gunneridae</taxon>
        <taxon>Pentapetalae</taxon>
        <taxon>rosids</taxon>
        <taxon>fabids</taxon>
        <taxon>Fabales</taxon>
        <taxon>Fabaceae</taxon>
        <taxon>Cercidoideae</taxon>
        <taxon>Cercideae</taxon>
        <taxon>Bauhiniinae</taxon>
        <taxon>Bauhinia</taxon>
    </lineage>
</organism>